<evidence type="ECO:0000313" key="2">
    <source>
        <dbReference type="EMBL" id="MCF1348709.1"/>
    </source>
</evidence>
<dbReference type="RefSeq" id="WP_004025508.1">
    <property type="nucleotide sequence ID" value="NZ_CAMXZD010000003.1"/>
</dbReference>
<reference evidence="3 4" key="1">
    <citation type="submission" date="2019-07" db="EMBL/GenBank/DDBJ databases">
        <title>Comparative genomics of three clinical Ureaplasma species: analysis of their core genomes and virulence factors.</title>
        <authorList>
            <person name="Yang T."/>
            <person name="Zhang Y."/>
            <person name="Li X."/>
            <person name="Kong Y."/>
            <person name="Yu H."/>
            <person name="Ruan Z."/>
            <person name="Xie X."/>
            <person name="Zhang J."/>
        </authorList>
    </citation>
    <scope>NUCLEOTIDE SEQUENCE [LARGE SCALE GENOMIC DNA]</scope>
    <source>
        <strain evidence="3 4">132</strain>
    </source>
</reference>
<evidence type="ECO:0000313" key="3">
    <source>
        <dbReference type="EMBL" id="QDI64619.1"/>
    </source>
</evidence>
<keyword evidence="1" id="KW-0732">Signal</keyword>
<dbReference type="AlphaFoldDB" id="A0AAP9D759"/>
<dbReference type="GeneID" id="93848519"/>
<evidence type="ECO:0000313" key="4">
    <source>
        <dbReference type="Proteomes" id="UP000318231"/>
    </source>
</evidence>
<evidence type="ECO:0000256" key="1">
    <source>
        <dbReference type="SAM" id="SignalP"/>
    </source>
</evidence>
<feature type="chain" id="PRO_5042838271" evidence="1">
    <location>
        <begin position="28"/>
        <end position="324"/>
    </location>
</feature>
<protein>
    <submittedName>
        <fullName evidence="3">Iron ABC transporter substrate-binding protein</fullName>
    </submittedName>
</protein>
<dbReference type="Proteomes" id="UP000318231">
    <property type="component" value="Chromosome"/>
</dbReference>
<gene>
    <name evidence="3" type="ORF">FJM05_00135</name>
    <name evidence="2" type="ORF">LH652_00135</name>
</gene>
<organism evidence="3 4">
    <name type="scientific">Ureaplasma urealyticum</name>
    <name type="common">Ureaplasma urealyticum biotype 2</name>
    <dbReference type="NCBI Taxonomy" id="2130"/>
    <lineage>
        <taxon>Bacteria</taxon>
        <taxon>Bacillati</taxon>
        <taxon>Mycoplasmatota</taxon>
        <taxon>Mycoplasmoidales</taxon>
        <taxon>Mycoplasmoidaceae</taxon>
        <taxon>Ureaplasma</taxon>
    </lineage>
</organism>
<accession>A0AAP9D759</accession>
<proteinExistence type="predicted"/>
<dbReference type="Proteomes" id="UP001201240">
    <property type="component" value="Unassembled WGS sequence"/>
</dbReference>
<name>A0AAP9D759_UREUR</name>
<sequence>MNKKIKTLIVSSSLSIGLLSLVATNIAACSSSIKSKQEYEIYPTIKGYEQRDFSKILASEFIKIIKTNIQFSSTNKDVKYELYDARLNELDEDVIDLIIRYELKGQTHTYKKVLKGFKNAKQYRLFLENKKYLEDEKNRDALYLTPTVNSSIDISKTTIAEALKWQLSYLSINNGNRDLKYEILKITKSEVANSINVEIRISKGNGENLASITYSRTLNGFISDEDKKVYLANLEEIKQAKNQIEPQLLDEKTKQKTVKEVIENYKTLFKLPTQTGFIYEIQSVETDVNNKTAVVFNIIVKKGENSQQATLRYTKVITGFVENK</sequence>
<feature type="signal peptide" evidence="1">
    <location>
        <begin position="1"/>
        <end position="27"/>
    </location>
</feature>
<evidence type="ECO:0000313" key="5">
    <source>
        <dbReference type="Proteomes" id="UP001201240"/>
    </source>
</evidence>
<reference evidence="2 5" key="2">
    <citation type="submission" date="2021-10" db="EMBL/GenBank/DDBJ databases">
        <title>Sequencing the mobilome of antimicrobial resistant bacterial isolates spanning a range of GC content: The potential of a sustainable low cost, low infrastructure approach for surveillance with Oxford Nanopore sequencing.</title>
        <authorList>
            <person name="Sands K."/>
        </authorList>
    </citation>
    <scope>NUCLEOTIDE SEQUENCE [LARGE SCALE GENOMIC DNA]</scope>
    <source>
        <strain evidence="2 5">MIN-202</strain>
    </source>
</reference>
<dbReference type="EMBL" id="CP041200">
    <property type="protein sequence ID" value="QDI64619.1"/>
    <property type="molecule type" value="Genomic_DNA"/>
</dbReference>
<dbReference type="EMBL" id="JAJBIS010000001">
    <property type="protein sequence ID" value="MCF1348709.1"/>
    <property type="molecule type" value="Genomic_DNA"/>
</dbReference>